<keyword evidence="1" id="KW-1133">Transmembrane helix</keyword>
<evidence type="ECO:0000259" key="2">
    <source>
        <dbReference type="PROSITE" id="PS51820"/>
    </source>
</evidence>
<dbReference type="AlphaFoldDB" id="A0A8H9UWY3"/>
<name>A0A8H9UWY3_CLOPF</name>
<feature type="transmembrane region" description="Helical" evidence="1">
    <location>
        <begin position="12"/>
        <end position="31"/>
    </location>
</feature>
<comment type="caution">
    <text evidence="3">The sequence shown here is derived from an EMBL/GenBank/DDBJ whole genome shotgun (WGS) entry which is preliminary data.</text>
</comment>
<accession>A0A8H9UWY3</accession>
<keyword evidence="1" id="KW-0472">Membrane</keyword>
<feature type="domain" description="PA14" evidence="2">
    <location>
        <begin position="337"/>
        <end position="476"/>
    </location>
</feature>
<protein>
    <recommendedName>
        <fullName evidence="2">PA14 domain-containing protein</fullName>
    </recommendedName>
</protein>
<sequence>MIKLVDNRRNIFIFILIIGIISLVNLKVLAYEIPYMSINTDTTNYMINNGEEVSVTYVVQPQDLDPSYFGYSNREQPNSREELNYATLDLNIPDGIQVKDIKFNQNGIIQNIDLNSMELPSIQYQSVGSWKWSWGFYRYWSGYFRSNPFEITIKYIGNNLSNKAVNEYVIGGNIKVGWESVGNLPNVRLSVNKKLSVNISVSDSRGNLGKPYNTLDDEKNRLHYDDLTQDNTLIGRGLANFKVSGIAKNKNSDYYLKYRFIKKGQDDNTEWKSILLTTNSINADIDYDNPNNLTFRSYDVNHLPTLSGNSQWSDPNLVFKNPSSNIKYLPTTVASSKSQYGHLASYIDSDGITQYKWVPNMTFYNDMYIGGEYKEAAKYWGYIKPKKTGWYILGILSDDGAKGTITADGKAYEFSKNGFYPHGVQYFSNRDANPIYLSEDEYYPISLEYFNWGGGGAFKVGYKYSEHRDYGYKYGEPDYMGEDGSAFTFYPSKSKEPGENADGIFTGGKDGIPFPSEEGSYYIDYRIVSIDKNNDSNQEVLKEGKYGYFNVENRFITNISIENGEKLIQGKKYDLKYTLKPKPIATKDISNISSDKLPNTIRLTDIKINGMLPPGIKFVSESNSNLNENSNSYYIIEKSGDETPNGTNFTIKFSNDLVYTLDKNDMMYKAEIIEIPVKIQIGRIGEFIFNGSDNRITYKYSGKDMATITQYFPTININAISSSKIIKMGILDSAVKPSNIGNVNSISDVVNGIPSKVALSVKINSLGTIINISLNSNYLRTGNRDITVSKYKIINGNVDFGKPETAEFSLNNNNISIKDKDKFKLEEGTDYLIVINITPDIPNGEQLKVEGSIEGASDVNKHYAILQPTEMPDVF</sequence>
<dbReference type="InterPro" id="IPR037524">
    <property type="entry name" value="PA14/GLEYA"/>
</dbReference>
<gene>
    <name evidence="3" type="ORF">I9080_001654</name>
</gene>
<evidence type="ECO:0000256" key="1">
    <source>
        <dbReference type="SAM" id="Phobius"/>
    </source>
</evidence>
<keyword evidence="1" id="KW-0812">Transmembrane</keyword>
<organism evidence="3">
    <name type="scientific">Clostridium perfringens</name>
    <dbReference type="NCBI Taxonomy" id="1502"/>
    <lineage>
        <taxon>Bacteria</taxon>
        <taxon>Bacillati</taxon>
        <taxon>Bacillota</taxon>
        <taxon>Clostridia</taxon>
        <taxon>Eubacteriales</taxon>
        <taxon>Clostridiaceae</taxon>
        <taxon>Clostridium</taxon>
    </lineage>
</organism>
<dbReference type="Proteomes" id="UP000859547">
    <property type="component" value="Unassembled WGS sequence"/>
</dbReference>
<dbReference type="EMBL" id="DACTCB010000007">
    <property type="protein sequence ID" value="HAT4307862.1"/>
    <property type="molecule type" value="Genomic_DNA"/>
</dbReference>
<dbReference type="PROSITE" id="PS51820">
    <property type="entry name" value="PA14"/>
    <property type="match status" value="1"/>
</dbReference>
<reference evidence="3" key="1">
    <citation type="journal article" date="2018" name="Genome Biol.">
        <title>SKESA: strategic k-mer extension for scrupulous assemblies.</title>
        <authorList>
            <person name="Souvorov A."/>
            <person name="Agarwala R."/>
            <person name="Lipman D.J."/>
        </authorList>
    </citation>
    <scope>NUCLEOTIDE SEQUENCE</scope>
    <source>
        <strain evidence="3">C8</strain>
    </source>
</reference>
<proteinExistence type="predicted"/>
<reference evidence="3" key="2">
    <citation type="submission" date="2020-07" db="EMBL/GenBank/DDBJ databases">
        <authorList>
            <consortium name="NCBI Pathogen Detection Project"/>
        </authorList>
    </citation>
    <scope>NUCLEOTIDE SEQUENCE</scope>
    <source>
        <strain evidence="3">C8</strain>
    </source>
</reference>
<dbReference type="Gene3D" id="2.60.120.1560">
    <property type="match status" value="1"/>
</dbReference>
<evidence type="ECO:0000313" key="3">
    <source>
        <dbReference type="EMBL" id="HAT4307862.1"/>
    </source>
</evidence>